<gene>
    <name evidence="2" type="ORF">A2870_00585</name>
</gene>
<accession>A0A1F5G3B1</accession>
<feature type="transmembrane region" description="Helical" evidence="1">
    <location>
        <begin position="187"/>
        <end position="204"/>
    </location>
</feature>
<feature type="transmembrane region" description="Helical" evidence="1">
    <location>
        <begin position="75"/>
        <end position="94"/>
    </location>
</feature>
<dbReference type="EMBL" id="MFAZ01000043">
    <property type="protein sequence ID" value="OGD86360.1"/>
    <property type="molecule type" value="Genomic_DNA"/>
</dbReference>
<evidence type="ECO:0000313" key="3">
    <source>
        <dbReference type="Proteomes" id="UP000179102"/>
    </source>
</evidence>
<feature type="transmembrane region" description="Helical" evidence="1">
    <location>
        <begin position="225"/>
        <end position="249"/>
    </location>
</feature>
<dbReference type="STRING" id="1797711.A2870_00585"/>
<evidence type="ECO:0000256" key="1">
    <source>
        <dbReference type="SAM" id="Phobius"/>
    </source>
</evidence>
<organism evidence="2 3">
    <name type="scientific">Candidatus Curtissbacteria bacterium RIFCSPHIGHO2_01_FULL_41_11</name>
    <dbReference type="NCBI Taxonomy" id="1797711"/>
    <lineage>
        <taxon>Bacteria</taxon>
        <taxon>Candidatus Curtissiibacteriota</taxon>
    </lineage>
</organism>
<feature type="transmembrane region" description="Helical" evidence="1">
    <location>
        <begin position="418"/>
        <end position="435"/>
    </location>
</feature>
<feature type="transmembrane region" description="Helical" evidence="1">
    <location>
        <begin position="114"/>
        <end position="137"/>
    </location>
</feature>
<comment type="caution">
    <text evidence="2">The sequence shown here is derived from an EMBL/GenBank/DDBJ whole genome shotgun (WGS) entry which is preliminary data.</text>
</comment>
<name>A0A1F5G3B1_9BACT</name>
<evidence type="ECO:0000313" key="2">
    <source>
        <dbReference type="EMBL" id="OGD86360.1"/>
    </source>
</evidence>
<feature type="transmembrane region" description="Helical" evidence="1">
    <location>
        <begin position="361"/>
        <end position="382"/>
    </location>
</feature>
<dbReference type="InterPro" id="IPR036259">
    <property type="entry name" value="MFS_trans_sf"/>
</dbReference>
<evidence type="ECO:0008006" key="4">
    <source>
        <dbReference type="Google" id="ProtNLM"/>
    </source>
</evidence>
<dbReference type="PANTHER" id="PTHR11558">
    <property type="entry name" value="SPERMIDINE/SPERMINE SYNTHASE"/>
    <property type="match status" value="1"/>
</dbReference>
<dbReference type="GO" id="GO:0005829">
    <property type="term" value="C:cytosol"/>
    <property type="evidence" value="ECO:0007669"/>
    <property type="project" value="TreeGrafter"/>
</dbReference>
<proteinExistence type="predicted"/>
<dbReference type="AlphaFoldDB" id="A0A1F5G3B1"/>
<keyword evidence="1" id="KW-0472">Membrane</keyword>
<feature type="transmembrane region" description="Helical" evidence="1">
    <location>
        <begin position="261"/>
        <end position="282"/>
    </location>
</feature>
<dbReference type="InterPro" id="IPR029063">
    <property type="entry name" value="SAM-dependent_MTases_sf"/>
</dbReference>
<dbReference type="Gene3D" id="1.20.1250.20">
    <property type="entry name" value="MFS general substrate transporter like domains"/>
    <property type="match status" value="2"/>
</dbReference>
<dbReference type="InterPro" id="IPR001045">
    <property type="entry name" value="Spermi_synthase"/>
</dbReference>
<dbReference type="Pfam" id="PF01564">
    <property type="entry name" value="Spermine_synth"/>
    <property type="match status" value="1"/>
</dbReference>
<feature type="transmembrane region" description="Helical" evidence="1">
    <location>
        <begin position="326"/>
        <end position="349"/>
    </location>
</feature>
<feature type="transmembrane region" description="Helical" evidence="1">
    <location>
        <begin position="42"/>
        <end position="63"/>
    </location>
</feature>
<dbReference type="SUPFAM" id="SSF103473">
    <property type="entry name" value="MFS general substrate transporter"/>
    <property type="match status" value="1"/>
</dbReference>
<keyword evidence="1" id="KW-0812">Transmembrane</keyword>
<feature type="transmembrane region" description="Helical" evidence="1">
    <location>
        <begin position="388"/>
        <end position="406"/>
    </location>
</feature>
<dbReference type="PANTHER" id="PTHR11558:SF11">
    <property type="entry name" value="SPERMIDINE SYNTHASE"/>
    <property type="match status" value="1"/>
</dbReference>
<sequence>MQPRSPKIIYLLFFLSGAAGLIYEIVWIRYLVLIFGSTTNSIVAVIAAFLGGLAIGSLTFGKFVDNSNGKKLLKVYSNLEILIGLFSLLTLFLIPQIKNIYALFSDGSSQDFVLLFIKFLFTILVLIIPTFLMGATLPTLTKHLNLLKNRPQNAVSILYAVNTFGAVLGVLLSAFILIELFGLKTTLIFAALINFLIGAVAKTIKVPEIKSTIKINSQTDFLKLLTPKTSTVILAFSLSGLISIAYEVLWTRILTPTVGTVVYAFSEILALYLLGIAIGSLFYKNYAKIIKSNFLAFAFCEFAIGFFALGTVYLTSNQIAINKNLMVLVVLLPATIFMGLTFPAVIALIAKKEHLGKLVGLSYFANTIGSIAGGFLTSFFFLPKIGSSQSVILLSILNFLIAALFVSKEQKSKFKIPVFALTIIMLIFTAWLFGFKRNSLNENVTQWRINWAQEKGINYLFEEDEVASVFAYRDEKNLDQNLFLDGVPTTGRVGETKLMAHIPILLHRNPKDVLVIAFGMGTTFRSSLTHDIPTDVVELVPSVIDAFTLFHTDSNEVLSNPKGKIIINDGRNYVFLTKKKYDIVTIDPPPPFNAAGTTVLYSIDFYAEIAKKLRPGGIVSQWIWFGSRQDDISMAIKSFTEVFPHVLVFKSPQSTGGLFLEGSFEQIKMDEIKFSNFRSSSKPAKDLAEIYQDFTINEIPTLLIGDREDLTRLIQKAKPITDNEPNTEYFLLRKTFTNSPDLTKVENSQKFIDSIKVGR</sequence>
<keyword evidence="1" id="KW-1133">Transmembrane helix</keyword>
<feature type="transmembrane region" description="Helical" evidence="1">
    <location>
        <begin position="294"/>
        <end position="314"/>
    </location>
</feature>
<feature type="transmembrane region" description="Helical" evidence="1">
    <location>
        <begin position="157"/>
        <end position="181"/>
    </location>
</feature>
<dbReference type="GO" id="GO:0004766">
    <property type="term" value="F:spermidine synthase activity"/>
    <property type="evidence" value="ECO:0007669"/>
    <property type="project" value="TreeGrafter"/>
</dbReference>
<dbReference type="Proteomes" id="UP000179102">
    <property type="component" value="Unassembled WGS sequence"/>
</dbReference>
<reference evidence="2 3" key="1">
    <citation type="journal article" date="2016" name="Nat. Commun.">
        <title>Thousands of microbial genomes shed light on interconnected biogeochemical processes in an aquifer system.</title>
        <authorList>
            <person name="Anantharaman K."/>
            <person name="Brown C.T."/>
            <person name="Hug L.A."/>
            <person name="Sharon I."/>
            <person name="Castelle C.J."/>
            <person name="Probst A.J."/>
            <person name="Thomas B.C."/>
            <person name="Singh A."/>
            <person name="Wilkins M.J."/>
            <person name="Karaoz U."/>
            <person name="Brodie E.L."/>
            <person name="Williams K.H."/>
            <person name="Hubbard S.S."/>
            <person name="Banfield J.F."/>
        </authorList>
    </citation>
    <scope>NUCLEOTIDE SEQUENCE [LARGE SCALE GENOMIC DNA]</scope>
</reference>
<dbReference type="Gene3D" id="3.40.50.150">
    <property type="entry name" value="Vaccinia Virus protein VP39"/>
    <property type="match status" value="1"/>
</dbReference>
<feature type="transmembrane region" description="Helical" evidence="1">
    <location>
        <begin position="9"/>
        <end position="30"/>
    </location>
</feature>
<dbReference type="GO" id="GO:0008295">
    <property type="term" value="P:spermidine biosynthetic process"/>
    <property type="evidence" value="ECO:0007669"/>
    <property type="project" value="TreeGrafter"/>
</dbReference>
<dbReference type="NCBIfam" id="NF037959">
    <property type="entry name" value="MFS_SpdSyn"/>
    <property type="match status" value="2"/>
</dbReference>
<dbReference type="SUPFAM" id="SSF53335">
    <property type="entry name" value="S-adenosyl-L-methionine-dependent methyltransferases"/>
    <property type="match status" value="1"/>
</dbReference>
<protein>
    <recommendedName>
        <fullName evidence="4">Spermidine synthase</fullName>
    </recommendedName>
</protein>